<dbReference type="eggNOG" id="COG1566">
    <property type="taxonomic scope" value="Bacteria"/>
</dbReference>
<dbReference type="Gene3D" id="1.10.287.470">
    <property type="entry name" value="Helix hairpin bin"/>
    <property type="match status" value="2"/>
</dbReference>
<dbReference type="SUPFAM" id="SSF111369">
    <property type="entry name" value="HlyD-like secretion proteins"/>
    <property type="match status" value="1"/>
</dbReference>
<dbReference type="InterPro" id="IPR050739">
    <property type="entry name" value="MFP"/>
</dbReference>
<evidence type="ECO:0000313" key="10">
    <source>
        <dbReference type="Proteomes" id="UP000011960"/>
    </source>
</evidence>
<dbReference type="GO" id="GO:0055085">
    <property type="term" value="P:transmembrane transport"/>
    <property type="evidence" value="ECO:0007669"/>
    <property type="project" value="InterPro"/>
</dbReference>
<dbReference type="Gene3D" id="2.40.50.100">
    <property type="match status" value="1"/>
</dbReference>
<reference evidence="9 10" key="1">
    <citation type="journal article" date="2013" name="Genome Announc.">
        <title>Genome Sequence of Hydrothermal Arsenic-Respiring Bacterium Marinobacter santoriniensis NKSG1T.</title>
        <authorList>
            <person name="Handley K.M."/>
            <person name="Upton M."/>
            <person name="Beatson S.A."/>
            <person name="Hery M."/>
            <person name="Lloyd J.R."/>
        </authorList>
    </citation>
    <scope>NUCLEOTIDE SEQUENCE [LARGE SCALE GENOMIC DNA]</scope>
    <source>
        <strain evidence="9 10">NKSG1</strain>
    </source>
</reference>
<evidence type="ECO:0000256" key="5">
    <source>
        <dbReference type="SAM" id="Coils"/>
    </source>
</evidence>
<evidence type="ECO:0000313" key="9">
    <source>
        <dbReference type="EMBL" id="EMP57364.1"/>
    </source>
</evidence>
<evidence type="ECO:0000256" key="3">
    <source>
        <dbReference type="ARBA" id="ARBA00022989"/>
    </source>
</evidence>
<gene>
    <name evidence="9" type="ORF">MSNKSG1_02048</name>
</gene>
<evidence type="ECO:0000259" key="8">
    <source>
        <dbReference type="Pfam" id="PF25963"/>
    </source>
</evidence>
<dbReference type="Pfam" id="PF25963">
    <property type="entry name" value="Beta-barrel_AAEA"/>
    <property type="match status" value="1"/>
</dbReference>
<dbReference type="InterPro" id="IPR058634">
    <property type="entry name" value="AaeA-lik-b-barrel"/>
</dbReference>
<evidence type="ECO:0000256" key="6">
    <source>
        <dbReference type="SAM" id="Phobius"/>
    </source>
</evidence>
<protein>
    <submittedName>
        <fullName evidence="9">Secretion protein HlyD</fullName>
    </submittedName>
</protein>
<dbReference type="PANTHER" id="PTHR30386">
    <property type="entry name" value="MEMBRANE FUSION SUBUNIT OF EMRAB-TOLC MULTIDRUG EFFLUX PUMP"/>
    <property type="match status" value="1"/>
</dbReference>
<comment type="subcellular location">
    <subcellularLocation>
        <location evidence="1">Membrane</location>
        <topology evidence="1">Single-pass membrane protein</topology>
    </subcellularLocation>
</comment>
<comment type="caution">
    <text evidence="9">The sequence shown here is derived from an EMBL/GenBank/DDBJ whole genome shotgun (WGS) entry which is preliminary data.</text>
</comment>
<dbReference type="Gene3D" id="2.40.30.170">
    <property type="match status" value="1"/>
</dbReference>
<dbReference type="RefSeq" id="WP_008937573.1">
    <property type="nucleotide sequence ID" value="NZ_APAT01000005.1"/>
</dbReference>
<proteinExistence type="predicted"/>
<dbReference type="AlphaFoldDB" id="M7CW63"/>
<sequence length="386" mass="42428">MVDNIARQGNPLGKLKLVAVLVVVLAAAGWIGQWIYTQYTHVTADDAQVATNEITVSSRLPGRLTEFSLIQGDSLQKDSTVAQLYSRPDQLRLTSLKARVAGMKAELTYQEQRLALASQQLKGGIRETRDELEADQSTLKAAKAVLDSAEKTYHRSRDLSKSGAVSAQTLDEDYYNFLSARADYERAKRQVTIDKTALDNAQIGMMSSPQMSVPNPDLLKAQLKVTRQKLSEARADLHHQQVQLDDLTVRSPQDGVVDKTFVEPGEYVSPGQPILMMHRPGHVWVEAKIKETKIGDLRVGQPADIEVDALPGTRFRGHIRSIGSAATNQFALLPNPNPSGNFTKITQRIPVRIEIDDGPTKRLSPGMMVVVNVDIRDNAGKTGTAD</sequence>
<dbReference type="PANTHER" id="PTHR30386:SF26">
    <property type="entry name" value="TRANSPORT PROTEIN COMB"/>
    <property type="match status" value="1"/>
</dbReference>
<name>M7CW63_9GAMM</name>
<feature type="coiled-coil region" evidence="5">
    <location>
        <begin position="125"/>
        <end position="152"/>
    </location>
</feature>
<feature type="domain" description="p-hydroxybenzoic acid efflux pump subunit AaeA-like beta-barrel" evidence="8">
    <location>
        <begin position="284"/>
        <end position="373"/>
    </location>
</feature>
<dbReference type="GO" id="GO:0016020">
    <property type="term" value="C:membrane"/>
    <property type="evidence" value="ECO:0007669"/>
    <property type="project" value="UniProtKB-SubCell"/>
</dbReference>
<feature type="domain" description="Multidrug resistance protein MdtA-like alpha-helical hairpin" evidence="7">
    <location>
        <begin position="134"/>
        <end position="203"/>
    </location>
</feature>
<evidence type="ECO:0000259" key="7">
    <source>
        <dbReference type="Pfam" id="PF25876"/>
    </source>
</evidence>
<dbReference type="Pfam" id="PF25876">
    <property type="entry name" value="HH_MFP_RND"/>
    <property type="match status" value="1"/>
</dbReference>
<keyword evidence="2 6" id="KW-0812">Transmembrane</keyword>
<accession>M7CW63</accession>
<dbReference type="STRING" id="1288826.MSNKSG1_02048"/>
<keyword evidence="3 6" id="KW-1133">Transmembrane helix</keyword>
<dbReference type="EMBL" id="APAT01000005">
    <property type="protein sequence ID" value="EMP57364.1"/>
    <property type="molecule type" value="Genomic_DNA"/>
</dbReference>
<dbReference type="Proteomes" id="UP000011960">
    <property type="component" value="Unassembled WGS sequence"/>
</dbReference>
<dbReference type="OrthoDB" id="9811754at2"/>
<dbReference type="SUPFAM" id="SSF56954">
    <property type="entry name" value="Outer membrane efflux proteins (OEP)"/>
    <property type="match status" value="1"/>
</dbReference>
<feature type="transmembrane region" description="Helical" evidence="6">
    <location>
        <begin position="17"/>
        <end position="36"/>
    </location>
</feature>
<evidence type="ECO:0000256" key="4">
    <source>
        <dbReference type="ARBA" id="ARBA00023136"/>
    </source>
</evidence>
<organism evidence="9 10">
    <name type="scientific">Marinobacter santoriniensis NKSG1</name>
    <dbReference type="NCBI Taxonomy" id="1288826"/>
    <lineage>
        <taxon>Bacteria</taxon>
        <taxon>Pseudomonadati</taxon>
        <taxon>Pseudomonadota</taxon>
        <taxon>Gammaproteobacteria</taxon>
        <taxon>Pseudomonadales</taxon>
        <taxon>Marinobacteraceae</taxon>
        <taxon>Marinobacter</taxon>
    </lineage>
</organism>
<keyword evidence="4 6" id="KW-0472">Membrane</keyword>
<keyword evidence="10" id="KW-1185">Reference proteome</keyword>
<keyword evidence="5" id="KW-0175">Coiled coil</keyword>
<evidence type="ECO:0000256" key="2">
    <source>
        <dbReference type="ARBA" id="ARBA00022692"/>
    </source>
</evidence>
<evidence type="ECO:0000256" key="1">
    <source>
        <dbReference type="ARBA" id="ARBA00004167"/>
    </source>
</evidence>
<dbReference type="PATRIC" id="fig|1288826.3.peg.394"/>
<dbReference type="InterPro" id="IPR058624">
    <property type="entry name" value="MdtA-like_HH"/>
</dbReference>